<dbReference type="GO" id="GO:0000976">
    <property type="term" value="F:transcription cis-regulatory region binding"/>
    <property type="evidence" value="ECO:0007669"/>
    <property type="project" value="TreeGrafter"/>
</dbReference>
<keyword evidence="7" id="KW-1185">Reference proteome</keyword>
<gene>
    <name evidence="6" type="ORF">BC793_14140</name>
</gene>
<protein>
    <submittedName>
        <fullName evidence="6">TetR family transcriptional regulator</fullName>
    </submittedName>
</protein>
<dbReference type="AlphaFoldDB" id="A0A316ELI6"/>
<name>A0A316ELI6_9ACTN</name>
<evidence type="ECO:0000313" key="7">
    <source>
        <dbReference type="Proteomes" id="UP000245697"/>
    </source>
</evidence>
<dbReference type="PRINTS" id="PR00455">
    <property type="entry name" value="HTHTETR"/>
</dbReference>
<dbReference type="GO" id="GO:0003700">
    <property type="term" value="F:DNA-binding transcription factor activity"/>
    <property type="evidence" value="ECO:0007669"/>
    <property type="project" value="TreeGrafter"/>
</dbReference>
<reference evidence="6 7" key="1">
    <citation type="submission" date="2018-05" db="EMBL/GenBank/DDBJ databases">
        <title>Genomic Encyclopedia of Archaeal and Bacterial Type Strains, Phase II (KMG-II): from individual species to whole genera.</title>
        <authorList>
            <person name="Goeker M."/>
        </authorList>
    </citation>
    <scope>NUCLEOTIDE SEQUENCE [LARGE SCALE GENOMIC DNA]</scope>
    <source>
        <strain evidence="6 7">DSM 45184</strain>
    </source>
</reference>
<dbReference type="InterPro" id="IPR011075">
    <property type="entry name" value="TetR_C"/>
</dbReference>
<evidence type="ECO:0000256" key="1">
    <source>
        <dbReference type="ARBA" id="ARBA00023015"/>
    </source>
</evidence>
<accession>A0A316ELI6</accession>
<dbReference type="SUPFAM" id="SSF46689">
    <property type="entry name" value="Homeodomain-like"/>
    <property type="match status" value="1"/>
</dbReference>
<dbReference type="InterPro" id="IPR009057">
    <property type="entry name" value="Homeodomain-like_sf"/>
</dbReference>
<proteinExistence type="predicted"/>
<dbReference type="PANTHER" id="PTHR30055">
    <property type="entry name" value="HTH-TYPE TRANSCRIPTIONAL REGULATOR RUTR"/>
    <property type="match status" value="1"/>
</dbReference>
<evidence type="ECO:0000259" key="5">
    <source>
        <dbReference type="PROSITE" id="PS50977"/>
    </source>
</evidence>
<keyword evidence="3" id="KW-0804">Transcription</keyword>
<dbReference type="Gene3D" id="1.10.10.60">
    <property type="entry name" value="Homeodomain-like"/>
    <property type="match status" value="1"/>
</dbReference>
<dbReference type="Gene3D" id="1.10.357.10">
    <property type="entry name" value="Tetracycline Repressor, domain 2"/>
    <property type="match status" value="1"/>
</dbReference>
<evidence type="ECO:0000256" key="2">
    <source>
        <dbReference type="ARBA" id="ARBA00023125"/>
    </source>
</evidence>
<dbReference type="SUPFAM" id="SSF48498">
    <property type="entry name" value="Tetracyclin repressor-like, C-terminal domain"/>
    <property type="match status" value="1"/>
</dbReference>
<dbReference type="InterPro" id="IPR001647">
    <property type="entry name" value="HTH_TetR"/>
</dbReference>
<dbReference type="InterPro" id="IPR050109">
    <property type="entry name" value="HTH-type_TetR-like_transc_reg"/>
</dbReference>
<keyword evidence="1" id="KW-0805">Transcription regulation</keyword>
<evidence type="ECO:0000313" key="6">
    <source>
        <dbReference type="EMBL" id="PWK30061.1"/>
    </source>
</evidence>
<dbReference type="Pfam" id="PF16859">
    <property type="entry name" value="TetR_C_11"/>
    <property type="match status" value="1"/>
</dbReference>
<keyword evidence="2 4" id="KW-0238">DNA-binding</keyword>
<comment type="caution">
    <text evidence="6">The sequence shown here is derived from an EMBL/GenBank/DDBJ whole genome shotgun (WGS) entry which is preliminary data.</text>
</comment>
<feature type="domain" description="HTH tetR-type" evidence="5">
    <location>
        <begin position="40"/>
        <end position="100"/>
    </location>
</feature>
<dbReference type="PROSITE" id="PS50977">
    <property type="entry name" value="HTH_TETR_2"/>
    <property type="match status" value="1"/>
</dbReference>
<dbReference type="PANTHER" id="PTHR30055:SF148">
    <property type="entry name" value="TETR-FAMILY TRANSCRIPTIONAL REGULATOR"/>
    <property type="match status" value="1"/>
</dbReference>
<evidence type="ECO:0000256" key="4">
    <source>
        <dbReference type="PROSITE-ProRule" id="PRU00335"/>
    </source>
</evidence>
<dbReference type="OrthoDB" id="9796019at2"/>
<organism evidence="6 7">
    <name type="scientific">Actinoplanes xinjiangensis</name>
    <dbReference type="NCBI Taxonomy" id="512350"/>
    <lineage>
        <taxon>Bacteria</taxon>
        <taxon>Bacillati</taxon>
        <taxon>Actinomycetota</taxon>
        <taxon>Actinomycetes</taxon>
        <taxon>Micromonosporales</taxon>
        <taxon>Micromonosporaceae</taxon>
        <taxon>Actinoplanes</taxon>
    </lineage>
</organism>
<sequence>MNETRRSVSLNPATVKTRRCVSFCDTLGAVPTPDPGRRSERARKAILDATLALLHESGYPDLTVEKIAARAGVGKQTIYRWWSGRGAVVLDALVEEIGEAGPPALPDTGDLEADLRLVVRAIVAELADPRLSVTTRALTIETLSSETFATTMRDRLLRPQLDTIKDRLRGRVREDVDLDQAVELLIGPMYHRWMMRTGPLTEAYADGIVDLALAALRPR</sequence>
<dbReference type="Pfam" id="PF00440">
    <property type="entry name" value="TetR_N"/>
    <property type="match status" value="1"/>
</dbReference>
<dbReference type="Proteomes" id="UP000245697">
    <property type="component" value="Unassembled WGS sequence"/>
</dbReference>
<dbReference type="InterPro" id="IPR036271">
    <property type="entry name" value="Tet_transcr_reg_TetR-rel_C_sf"/>
</dbReference>
<evidence type="ECO:0000256" key="3">
    <source>
        <dbReference type="ARBA" id="ARBA00023163"/>
    </source>
</evidence>
<feature type="DNA-binding region" description="H-T-H motif" evidence="4">
    <location>
        <begin position="63"/>
        <end position="82"/>
    </location>
</feature>
<dbReference type="EMBL" id="QGGR01000041">
    <property type="protein sequence ID" value="PWK30061.1"/>
    <property type="molecule type" value="Genomic_DNA"/>
</dbReference>